<dbReference type="RefSeq" id="WP_276281154.1">
    <property type="nucleotide sequence ID" value="NZ_CP119809.1"/>
</dbReference>
<evidence type="ECO:0000313" key="3">
    <source>
        <dbReference type="Proteomes" id="UP001596407"/>
    </source>
</evidence>
<keyword evidence="1" id="KW-0812">Transmembrane</keyword>
<feature type="transmembrane region" description="Helical" evidence="1">
    <location>
        <begin position="75"/>
        <end position="104"/>
    </location>
</feature>
<dbReference type="GeneID" id="79302335"/>
<dbReference type="Proteomes" id="UP001596407">
    <property type="component" value="Unassembled WGS sequence"/>
</dbReference>
<gene>
    <name evidence="2" type="ORF">ACFQJ6_13430</name>
</gene>
<accession>A0ABD5WL85</accession>
<keyword evidence="3" id="KW-1185">Reference proteome</keyword>
<name>A0ABD5WL85_9EURY</name>
<reference evidence="2 3" key="1">
    <citation type="journal article" date="2019" name="Int. J. Syst. Evol. Microbiol.">
        <title>The Global Catalogue of Microorganisms (GCM) 10K type strain sequencing project: providing services to taxonomists for standard genome sequencing and annotation.</title>
        <authorList>
            <consortium name="The Broad Institute Genomics Platform"/>
            <consortium name="The Broad Institute Genome Sequencing Center for Infectious Disease"/>
            <person name="Wu L."/>
            <person name="Ma J."/>
        </authorList>
    </citation>
    <scope>NUCLEOTIDE SEQUENCE [LARGE SCALE GENOMIC DNA]</scope>
    <source>
        <strain evidence="2 3">DT72</strain>
    </source>
</reference>
<keyword evidence="1" id="KW-1133">Transmembrane helix</keyword>
<dbReference type="Pfam" id="PF17647">
    <property type="entry name" value="DUF5518"/>
    <property type="match status" value="1"/>
</dbReference>
<evidence type="ECO:0000256" key="1">
    <source>
        <dbReference type="SAM" id="Phobius"/>
    </source>
</evidence>
<feature type="transmembrane region" description="Helical" evidence="1">
    <location>
        <begin position="6"/>
        <end position="33"/>
    </location>
</feature>
<dbReference type="InterPro" id="IPR040493">
    <property type="entry name" value="DUF5518"/>
</dbReference>
<feature type="transmembrane region" description="Helical" evidence="1">
    <location>
        <begin position="45"/>
        <end position="63"/>
    </location>
</feature>
<sequence length="110" mass="11722">MKKKTAINISIGAISSLLLVDFPGGALIGGSLAGYLQRGSRKKNIIVGLLTGLVAILLLWIITISNELLQGEIRYWWALVQPLITASLYAIVISPLGGAIGGYVREETSE</sequence>
<dbReference type="AlphaFoldDB" id="A0ABD5WL85"/>
<dbReference type="EMBL" id="JBHSZH010000005">
    <property type="protein sequence ID" value="MFC7080958.1"/>
    <property type="molecule type" value="Genomic_DNA"/>
</dbReference>
<comment type="caution">
    <text evidence="2">The sequence shown here is derived from an EMBL/GenBank/DDBJ whole genome shotgun (WGS) entry which is preliminary data.</text>
</comment>
<proteinExistence type="predicted"/>
<keyword evidence="1" id="KW-0472">Membrane</keyword>
<evidence type="ECO:0000313" key="2">
    <source>
        <dbReference type="EMBL" id="MFC7080958.1"/>
    </source>
</evidence>
<organism evidence="2 3">
    <name type="scientific">Halorussus caseinilyticus</name>
    <dbReference type="NCBI Taxonomy" id="3034025"/>
    <lineage>
        <taxon>Archaea</taxon>
        <taxon>Methanobacteriati</taxon>
        <taxon>Methanobacteriota</taxon>
        <taxon>Stenosarchaea group</taxon>
        <taxon>Halobacteria</taxon>
        <taxon>Halobacteriales</taxon>
        <taxon>Haladaptataceae</taxon>
        <taxon>Halorussus</taxon>
    </lineage>
</organism>
<protein>
    <submittedName>
        <fullName evidence="2">DUF5518 domain-containing protein</fullName>
    </submittedName>
</protein>